<dbReference type="SUPFAM" id="SSF57756">
    <property type="entry name" value="Retrovirus zinc finger-like domains"/>
    <property type="match status" value="1"/>
</dbReference>
<gene>
    <name evidence="2" type="ORF">LWI29_020799</name>
</gene>
<evidence type="ECO:0000313" key="2">
    <source>
        <dbReference type="EMBL" id="KAK0596990.1"/>
    </source>
</evidence>
<feature type="region of interest" description="Disordered" evidence="1">
    <location>
        <begin position="122"/>
        <end position="208"/>
    </location>
</feature>
<dbReference type="InterPro" id="IPR036875">
    <property type="entry name" value="Znf_CCHC_sf"/>
</dbReference>
<dbReference type="GO" id="GO:0003676">
    <property type="term" value="F:nucleic acid binding"/>
    <property type="evidence" value="ECO:0007669"/>
    <property type="project" value="InterPro"/>
</dbReference>
<reference evidence="2" key="2">
    <citation type="submission" date="2023-06" db="EMBL/GenBank/DDBJ databases">
        <authorList>
            <person name="Swenson N.G."/>
            <person name="Wegrzyn J.L."/>
            <person name="Mcevoy S.L."/>
        </authorList>
    </citation>
    <scope>NUCLEOTIDE SEQUENCE</scope>
    <source>
        <strain evidence="2">NS2018</strain>
        <tissue evidence="2">Leaf</tissue>
    </source>
</reference>
<feature type="compositionally biased region" description="Low complexity" evidence="1">
    <location>
        <begin position="124"/>
        <end position="137"/>
    </location>
</feature>
<feature type="compositionally biased region" description="Polar residues" evidence="1">
    <location>
        <begin position="161"/>
        <end position="198"/>
    </location>
</feature>
<dbReference type="EMBL" id="JAUESC010000004">
    <property type="protein sequence ID" value="KAK0596990.1"/>
    <property type="molecule type" value="Genomic_DNA"/>
</dbReference>
<protein>
    <recommendedName>
        <fullName evidence="4">CCHC-type domain-containing protein</fullName>
    </recommendedName>
</protein>
<feature type="region of interest" description="Disordered" evidence="1">
    <location>
        <begin position="67"/>
        <end position="107"/>
    </location>
</feature>
<comment type="caution">
    <text evidence="2">The sequence shown here is derived from an EMBL/GenBank/DDBJ whole genome shotgun (WGS) entry which is preliminary data.</text>
</comment>
<evidence type="ECO:0000256" key="1">
    <source>
        <dbReference type="SAM" id="MobiDB-lite"/>
    </source>
</evidence>
<evidence type="ECO:0008006" key="4">
    <source>
        <dbReference type="Google" id="ProtNLM"/>
    </source>
</evidence>
<reference evidence="2" key="1">
    <citation type="journal article" date="2022" name="Plant J.">
        <title>Strategies of tolerance reflected in two North American maple genomes.</title>
        <authorList>
            <person name="McEvoy S.L."/>
            <person name="Sezen U.U."/>
            <person name="Trouern-Trend A."/>
            <person name="McMahon S.M."/>
            <person name="Schaberg P.G."/>
            <person name="Yang J."/>
            <person name="Wegrzyn J.L."/>
            <person name="Swenson N.G."/>
        </authorList>
    </citation>
    <scope>NUCLEOTIDE SEQUENCE</scope>
    <source>
        <strain evidence="2">NS2018</strain>
    </source>
</reference>
<feature type="compositionally biased region" description="Polar residues" evidence="1">
    <location>
        <begin position="69"/>
        <end position="107"/>
    </location>
</feature>
<dbReference type="Proteomes" id="UP001168877">
    <property type="component" value="Unassembled WGS sequence"/>
</dbReference>
<dbReference type="GO" id="GO:0008270">
    <property type="term" value="F:zinc ion binding"/>
    <property type="evidence" value="ECO:0007669"/>
    <property type="project" value="InterPro"/>
</dbReference>
<name>A0AA39STF7_ACESA</name>
<keyword evidence="3" id="KW-1185">Reference proteome</keyword>
<dbReference type="AlphaFoldDB" id="A0AA39STF7"/>
<sequence length="260" mass="28733">MTSEITENFSIAAAIHSRQSNYSNKSKDKRCEHCNRDGHTIENCRTLKFHCKHCGRRGHTEERCKFKNGTWTSNSSETQANATESSQIVNGDNSQSSNLNNSTHGFSPDQLQQLARALSMMSTNNNGNNSAYANAAAEPSHQPTSEPLAAAPNTIHHDTPSTDNTLDSDNAPNSENSTIVLDSDTSISNPTNPITPSAPSLHHSTRSKQAPIWHKDYILSTQVNRSVPTSSSASDTKEAYMVKRKSNFLRERFKMFDEFS</sequence>
<organism evidence="2 3">
    <name type="scientific">Acer saccharum</name>
    <name type="common">Sugar maple</name>
    <dbReference type="NCBI Taxonomy" id="4024"/>
    <lineage>
        <taxon>Eukaryota</taxon>
        <taxon>Viridiplantae</taxon>
        <taxon>Streptophyta</taxon>
        <taxon>Embryophyta</taxon>
        <taxon>Tracheophyta</taxon>
        <taxon>Spermatophyta</taxon>
        <taxon>Magnoliopsida</taxon>
        <taxon>eudicotyledons</taxon>
        <taxon>Gunneridae</taxon>
        <taxon>Pentapetalae</taxon>
        <taxon>rosids</taxon>
        <taxon>malvids</taxon>
        <taxon>Sapindales</taxon>
        <taxon>Sapindaceae</taxon>
        <taxon>Hippocastanoideae</taxon>
        <taxon>Acereae</taxon>
        <taxon>Acer</taxon>
    </lineage>
</organism>
<proteinExistence type="predicted"/>
<accession>A0AA39STF7</accession>
<evidence type="ECO:0000313" key="3">
    <source>
        <dbReference type="Proteomes" id="UP001168877"/>
    </source>
</evidence>